<protein>
    <submittedName>
        <fullName evidence="1">Uncharacterized protein</fullName>
    </submittedName>
</protein>
<reference evidence="1" key="1">
    <citation type="submission" date="2019-11" db="EMBL/GenBank/DDBJ databases">
        <title>Nori genome reveals adaptations in red seaweeds to the harsh intertidal environment.</title>
        <authorList>
            <person name="Wang D."/>
            <person name="Mao Y."/>
        </authorList>
    </citation>
    <scope>NUCLEOTIDE SEQUENCE</scope>
    <source>
        <tissue evidence="1">Gametophyte</tissue>
    </source>
</reference>
<name>A0ACC3C420_PYRYE</name>
<sequence length="451" mass="43305">MAFLPPLPGGTPVRSLGHRRLPQGSGARCRRRRHPPTVPSTPSMTLQQQPAAATAASAAVPAPSPAPRGRPRPPPPPTAEAMEAASSPVPGMRGWRFVGPPLEAGPLPAVVYFGLGASETLGGAPFDAFPRALVPYPVDSDTSSGGSGGGGDGVRGGETSGGAAAADHGRATAEAGGGNGSSIVGGGGNDGGAGLVAAGGVRVFSVTLPAHGTASQNITALDNWAAAYGRGTPVVGGFVSRVAAGIAALTDGGVIAPGRLVAAGVSRGGLVASLLGAASPAVAAVVAFAPVTWLGDLPAFRGDAAATAAGCSPAPPPSPVAVATAAGAAAAAVTTTATAAPSAASSAAVAADAVAGNAAAIAALATKPVRFYTGNRDVLVRTRGAFEVVEALADAAHAAGVRSPPAELVCYCSIGKDGHGTPVDILLDGAAWVRSTLRLGSRPGGGGAPTV</sequence>
<organism evidence="1 2">
    <name type="scientific">Pyropia yezoensis</name>
    <name type="common">Susabi-nori</name>
    <name type="synonym">Porphyra yezoensis</name>
    <dbReference type="NCBI Taxonomy" id="2788"/>
    <lineage>
        <taxon>Eukaryota</taxon>
        <taxon>Rhodophyta</taxon>
        <taxon>Bangiophyceae</taxon>
        <taxon>Bangiales</taxon>
        <taxon>Bangiaceae</taxon>
        <taxon>Pyropia</taxon>
    </lineage>
</organism>
<keyword evidence="2" id="KW-1185">Reference proteome</keyword>
<accession>A0ACC3C420</accession>
<proteinExistence type="predicted"/>
<comment type="caution">
    <text evidence="1">The sequence shown here is derived from an EMBL/GenBank/DDBJ whole genome shotgun (WGS) entry which is preliminary data.</text>
</comment>
<evidence type="ECO:0000313" key="1">
    <source>
        <dbReference type="EMBL" id="KAK1864907.1"/>
    </source>
</evidence>
<dbReference type="EMBL" id="CM020619">
    <property type="protein sequence ID" value="KAK1864907.1"/>
    <property type="molecule type" value="Genomic_DNA"/>
</dbReference>
<gene>
    <name evidence="1" type="ORF">I4F81_007443</name>
</gene>
<dbReference type="Proteomes" id="UP000798662">
    <property type="component" value="Chromosome 2"/>
</dbReference>
<evidence type="ECO:0000313" key="2">
    <source>
        <dbReference type="Proteomes" id="UP000798662"/>
    </source>
</evidence>